<dbReference type="PANTHER" id="PTHR47165">
    <property type="entry name" value="OS03G0429900 PROTEIN"/>
    <property type="match status" value="1"/>
</dbReference>
<sequence>MSIDMTYCTASLCFFIFHLPRHFFCYPTQFLHPEDVSHTLTYSYKPLTFPVITVPNQSQSISEVSPQKENWNIIARVIRSWFVPDFTKQRCPFSMEFVIQDKETSKNTVEEDFLTLTPRTNIQGLKDCKEVTTFILFGTIKHILVDDDWWYTACVCNKAVYPDSKMFFCEKCNKHVIKVFPRYRIKIRVMDSSDSTTFVLFDRDATTLFKKTCADMLDAHDKMNSSGNLPKQFDELVDRSLLFKVESRNDQNFKLEQSFRVKKICVDDDIIDKFNDSSLKSVVVGFVDRAFAILYDDDLERQWTLRDEEGNRHVVAYNKNLQKPMLIGGWTELRHIYDLHDFHTIYFGYVGDSCFHITIFPSKCKPLSIARFLKRIQADQPLFNGPKLHFKIFLNPNQCNASHLDLPADFGNYLRQGSFKYIYLYGWRKTVKCKLLLRNHPKKSSKIGSGWKEFCTAHGFHQTIDLVFEVDHMKSNQNVKVLTYCNF</sequence>
<dbReference type="CDD" id="cd04476">
    <property type="entry name" value="RPA1_DBD_C"/>
    <property type="match status" value="1"/>
</dbReference>
<protein>
    <recommendedName>
        <fullName evidence="10">Replication factor A C-terminal domain-containing protein</fullName>
    </recommendedName>
</protein>
<evidence type="ECO:0000256" key="2">
    <source>
        <dbReference type="ARBA" id="ARBA00005690"/>
    </source>
</evidence>
<keyword evidence="6" id="KW-0805">Transcription regulation</keyword>
<dbReference type="PANTHER" id="PTHR47165:SF4">
    <property type="entry name" value="OS03G0429900 PROTEIN"/>
    <property type="match status" value="1"/>
</dbReference>
<keyword evidence="7" id="KW-0238">DNA-binding</keyword>
<evidence type="ECO:0000256" key="7">
    <source>
        <dbReference type="ARBA" id="ARBA00023125"/>
    </source>
</evidence>
<dbReference type="InterPro" id="IPR015300">
    <property type="entry name" value="DNA-bd_pseudobarrel_sf"/>
</dbReference>
<evidence type="ECO:0000256" key="9">
    <source>
        <dbReference type="ARBA" id="ARBA00023242"/>
    </source>
</evidence>
<dbReference type="GO" id="GO:0003677">
    <property type="term" value="F:DNA binding"/>
    <property type="evidence" value="ECO:0007669"/>
    <property type="project" value="UniProtKB-KW"/>
</dbReference>
<dbReference type="GO" id="GO:0005634">
    <property type="term" value="C:nucleus"/>
    <property type="evidence" value="ECO:0007669"/>
    <property type="project" value="UniProtKB-SubCell"/>
</dbReference>
<comment type="subcellular location">
    <subcellularLocation>
        <location evidence="1">Nucleus</location>
    </subcellularLocation>
</comment>
<keyword evidence="8" id="KW-0804">Transcription</keyword>
<reference evidence="11 12" key="1">
    <citation type="submission" date="2019-04" db="EMBL/GenBank/DDBJ databases">
        <title>An improved genome assembly and genetic linkage map for asparagus bean, Vigna unguiculata ssp. sesquipedialis.</title>
        <authorList>
            <person name="Xia Q."/>
            <person name="Zhang R."/>
            <person name="Dong Y."/>
        </authorList>
    </citation>
    <scope>NUCLEOTIDE SEQUENCE [LARGE SCALE GENOMIC DNA]</scope>
    <source>
        <tissue evidence="11">Leaf</tissue>
    </source>
</reference>
<name>A0A4D6KQ71_VIGUN</name>
<evidence type="ECO:0000256" key="3">
    <source>
        <dbReference type="ARBA" id="ARBA00022723"/>
    </source>
</evidence>
<keyword evidence="4" id="KW-0863">Zinc-finger</keyword>
<dbReference type="GO" id="GO:0008270">
    <property type="term" value="F:zinc ion binding"/>
    <property type="evidence" value="ECO:0007669"/>
    <property type="project" value="UniProtKB-KW"/>
</dbReference>
<dbReference type="InterPro" id="IPR012340">
    <property type="entry name" value="NA-bd_OB-fold"/>
</dbReference>
<keyword evidence="12" id="KW-1185">Reference proteome</keyword>
<evidence type="ECO:0000313" key="12">
    <source>
        <dbReference type="Proteomes" id="UP000501690"/>
    </source>
</evidence>
<evidence type="ECO:0000256" key="6">
    <source>
        <dbReference type="ARBA" id="ARBA00023015"/>
    </source>
</evidence>
<evidence type="ECO:0000313" key="11">
    <source>
        <dbReference type="EMBL" id="QCD78735.1"/>
    </source>
</evidence>
<dbReference type="Gene3D" id="2.40.330.10">
    <property type="entry name" value="DNA-binding pseudobarrel domain"/>
    <property type="match status" value="2"/>
</dbReference>
<dbReference type="Gene3D" id="2.40.50.140">
    <property type="entry name" value="Nucleic acid-binding proteins"/>
    <property type="match status" value="1"/>
</dbReference>
<evidence type="ECO:0000256" key="8">
    <source>
        <dbReference type="ARBA" id="ARBA00023163"/>
    </source>
</evidence>
<proteinExistence type="inferred from homology"/>
<dbReference type="Proteomes" id="UP000501690">
    <property type="component" value="Linkage Group LG1"/>
</dbReference>
<dbReference type="AlphaFoldDB" id="A0A4D6KQ71"/>
<evidence type="ECO:0000256" key="5">
    <source>
        <dbReference type="ARBA" id="ARBA00022833"/>
    </source>
</evidence>
<dbReference type="SUPFAM" id="SSF50249">
    <property type="entry name" value="Nucleic acid-binding proteins"/>
    <property type="match status" value="1"/>
</dbReference>
<comment type="similarity">
    <text evidence="2">Belongs to the replication factor A protein 1 family.</text>
</comment>
<keyword evidence="3" id="KW-0479">Metal-binding</keyword>
<dbReference type="InterPro" id="IPR013955">
    <property type="entry name" value="Rep_factor-A_C"/>
</dbReference>
<evidence type="ECO:0000259" key="10">
    <source>
        <dbReference type="Pfam" id="PF08646"/>
    </source>
</evidence>
<gene>
    <name evidence="11" type="ORF">DEO72_LG1g2371</name>
</gene>
<dbReference type="EMBL" id="CP039345">
    <property type="protein sequence ID" value="QCD78735.1"/>
    <property type="molecule type" value="Genomic_DNA"/>
</dbReference>
<feature type="domain" description="Replication factor A C-terminal" evidence="10">
    <location>
        <begin position="138"/>
        <end position="262"/>
    </location>
</feature>
<organism evidence="11 12">
    <name type="scientific">Vigna unguiculata</name>
    <name type="common">Cowpea</name>
    <dbReference type="NCBI Taxonomy" id="3917"/>
    <lineage>
        <taxon>Eukaryota</taxon>
        <taxon>Viridiplantae</taxon>
        <taxon>Streptophyta</taxon>
        <taxon>Embryophyta</taxon>
        <taxon>Tracheophyta</taxon>
        <taxon>Spermatophyta</taxon>
        <taxon>Magnoliopsida</taxon>
        <taxon>eudicotyledons</taxon>
        <taxon>Gunneridae</taxon>
        <taxon>Pentapetalae</taxon>
        <taxon>rosids</taxon>
        <taxon>fabids</taxon>
        <taxon>Fabales</taxon>
        <taxon>Fabaceae</taxon>
        <taxon>Papilionoideae</taxon>
        <taxon>50 kb inversion clade</taxon>
        <taxon>NPAAA clade</taxon>
        <taxon>indigoferoid/millettioid clade</taxon>
        <taxon>Phaseoleae</taxon>
        <taxon>Vigna</taxon>
    </lineage>
</organism>
<dbReference type="InterPro" id="IPR047192">
    <property type="entry name" value="Euk_RPA1_DBD_C"/>
</dbReference>
<accession>A0A4D6KQ71</accession>
<evidence type="ECO:0000256" key="1">
    <source>
        <dbReference type="ARBA" id="ARBA00004123"/>
    </source>
</evidence>
<keyword evidence="5" id="KW-0862">Zinc</keyword>
<dbReference type="Pfam" id="PF08646">
    <property type="entry name" value="Rep_fac-A_C"/>
    <property type="match status" value="1"/>
</dbReference>
<evidence type="ECO:0000256" key="4">
    <source>
        <dbReference type="ARBA" id="ARBA00022771"/>
    </source>
</evidence>
<keyword evidence="9" id="KW-0539">Nucleus</keyword>
<dbReference type="SUPFAM" id="SSF101936">
    <property type="entry name" value="DNA-binding pseudobarrel domain"/>
    <property type="match status" value="2"/>
</dbReference>